<dbReference type="Gene3D" id="1.20.5.170">
    <property type="match status" value="1"/>
</dbReference>
<evidence type="ECO:0000313" key="7">
    <source>
        <dbReference type="RefSeq" id="XP_030631211.1"/>
    </source>
</evidence>
<dbReference type="PANTHER" id="PTHR11216:SF69">
    <property type="entry name" value="EPIDERMAL GROWTH FACTOR RECEPTOR SUBSTRATE 15-LIKE 1"/>
    <property type="match status" value="1"/>
</dbReference>
<dbReference type="SMART" id="SM00027">
    <property type="entry name" value="EH"/>
    <property type="match status" value="3"/>
</dbReference>
<dbReference type="InterPro" id="IPR000261">
    <property type="entry name" value="EH_dom"/>
</dbReference>
<dbReference type="PROSITE" id="PS50222">
    <property type="entry name" value="EF_HAND_2"/>
    <property type="match status" value="2"/>
</dbReference>
<proteinExistence type="predicted"/>
<dbReference type="GO" id="GO:0045296">
    <property type="term" value="F:cadherin binding"/>
    <property type="evidence" value="ECO:0007669"/>
    <property type="project" value="TreeGrafter"/>
</dbReference>
<dbReference type="SUPFAM" id="SSF57997">
    <property type="entry name" value="Tropomyosin"/>
    <property type="match status" value="1"/>
</dbReference>
<dbReference type="OrthoDB" id="524326at2759"/>
<keyword evidence="2" id="KW-0106">Calcium</keyword>
<keyword evidence="1" id="KW-0479">Metal-binding</keyword>
<dbReference type="InterPro" id="IPR002048">
    <property type="entry name" value="EF_hand_dom"/>
</dbReference>
<evidence type="ECO:0000256" key="3">
    <source>
        <dbReference type="SAM" id="MobiDB-lite"/>
    </source>
</evidence>
<dbReference type="InterPro" id="IPR018247">
    <property type="entry name" value="EF_Hand_1_Ca_BS"/>
</dbReference>
<evidence type="ECO:0000256" key="2">
    <source>
        <dbReference type="ARBA" id="ARBA00022837"/>
    </source>
</evidence>
<dbReference type="GO" id="GO:0005509">
    <property type="term" value="F:calcium ion binding"/>
    <property type="evidence" value="ECO:0007669"/>
    <property type="project" value="InterPro"/>
</dbReference>
<gene>
    <name evidence="7" type="primary">eps15l1b</name>
</gene>
<evidence type="ECO:0000313" key="6">
    <source>
        <dbReference type="Proteomes" id="UP000504632"/>
    </source>
</evidence>
<evidence type="ECO:0000256" key="1">
    <source>
        <dbReference type="ARBA" id="ARBA00022723"/>
    </source>
</evidence>
<evidence type="ECO:0000259" key="4">
    <source>
        <dbReference type="PROSITE" id="PS50031"/>
    </source>
</evidence>
<dbReference type="CTD" id="100329948"/>
<dbReference type="GO" id="GO:0006897">
    <property type="term" value="P:endocytosis"/>
    <property type="evidence" value="ECO:0007669"/>
    <property type="project" value="TreeGrafter"/>
</dbReference>
<feature type="region of interest" description="Disordered" evidence="3">
    <location>
        <begin position="240"/>
        <end position="272"/>
    </location>
</feature>
<feature type="domain" description="EF-hand" evidence="5">
    <location>
        <begin position="282"/>
        <end position="317"/>
    </location>
</feature>
<feature type="compositionally biased region" description="Low complexity" evidence="3">
    <location>
        <begin position="780"/>
        <end position="793"/>
    </location>
</feature>
<dbReference type="PROSITE" id="PS00018">
    <property type="entry name" value="EF_HAND_1"/>
    <property type="match status" value="1"/>
</dbReference>
<dbReference type="PANTHER" id="PTHR11216">
    <property type="entry name" value="EH DOMAIN"/>
    <property type="match status" value="1"/>
</dbReference>
<accession>A0A6J2VIX8</accession>
<reference evidence="7" key="1">
    <citation type="submission" date="2025-08" db="UniProtKB">
        <authorList>
            <consortium name="RefSeq"/>
        </authorList>
    </citation>
    <scope>IDENTIFICATION</scope>
</reference>
<dbReference type="GO" id="GO:0030132">
    <property type="term" value="C:clathrin coat of coated pit"/>
    <property type="evidence" value="ECO:0007669"/>
    <property type="project" value="TreeGrafter"/>
</dbReference>
<dbReference type="CDD" id="cd00052">
    <property type="entry name" value="EH"/>
    <property type="match status" value="3"/>
</dbReference>
<sequence>MAALMSLTQISNGNPAYENYYRQVDPANTGKVGAAEAAQFLKKSGLSDSTLGKIWDLSDPEKKGYLDKRGFFIALKLVASAQNGNDVSQNTLNHTISIPPPKFRDTASPALGKSSATGDSTWAVRPDEKAKFDGIFESLSPVNGLLPGDKVKPVLVNSGLPLEVLGKIWEFSDIDRDGHLDKEEFAVAMHLVYRAREKEALPSTLPSSLVPSSKRKKIAGALPGSVPVLPSSPFLLKENLRPTTPVTSKSPLTSTTSLSPKNSFKSSTPAQPTSVNWVVPLADRGQYEEIFDLADSDFDGLVGGGEVKDIFINSGLPQSVLAHIWSLADTKQAGKLTKEQFCLAMHLIQEKVKGVDPPQSLTPDMIPPSERGSTPASDSTSSTGSIELTGIKELDDISQEISQLQSEKRALEKEIREQEETLRHKNSDVQKMQGDLERENSGVQELEGQKQVAQDRLRDMEQQKAKLEDKLNEAKLKCQEENNKIMTLQTQIQTQEADVQTQEKELSRTKTDLYCLEEEERQLEENMQAGKAKLESILKLLRTSQDEMDQAHGKLTQIQNSQEEVNRAIERYNKALNGSLSELNKIEELDESRDFNTTGDSFQSKVTMFNSSSSELSADPFQTEDPFKSDPFNKADPFGGDPFKENDPFKDPFASRDPFGKPARPMKPVSFGKGSSLTSTGAKAKDTDPFATTDPFGSDSFGGKSGFANFGHMSKGSSGETPGRKPTYPLPPPKKPGPSKPAPPPYSQNIMVNQPGLGPHGHHFGAVRVPTPFEDRGFYPSSSSGKPSKGSSPAFTDFTAFGSEAQQLEWATRESEREEAERIRRLRLQEQEDLELAIALSRSYMPRT</sequence>
<dbReference type="GO" id="GO:0016197">
    <property type="term" value="P:endosomal transport"/>
    <property type="evidence" value="ECO:0007669"/>
    <property type="project" value="TreeGrafter"/>
</dbReference>
<keyword evidence="6" id="KW-1185">Reference proteome</keyword>
<dbReference type="Gene3D" id="1.10.238.10">
    <property type="entry name" value="EF-hand"/>
    <property type="match status" value="3"/>
</dbReference>
<feature type="domain" description="EH" evidence="4">
    <location>
        <begin position="13"/>
        <end position="104"/>
    </location>
</feature>
<feature type="region of interest" description="Disordered" evidence="3">
    <location>
        <begin position="416"/>
        <end position="451"/>
    </location>
</feature>
<dbReference type="SMART" id="SM00054">
    <property type="entry name" value="EFh"/>
    <property type="match status" value="4"/>
</dbReference>
<feature type="domain" description="EH" evidence="4">
    <location>
        <begin position="283"/>
        <end position="372"/>
    </location>
</feature>
<feature type="compositionally biased region" description="Low complexity" evidence="3">
    <location>
        <begin position="240"/>
        <end position="263"/>
    </location>
</feature>
<dbReference type="Pfam" id="PF12763">
    <property type="entry name" value="EH"/>
    <property type="match status" value="3"/>
</dbReference>
<dbReference type="Proteomes" id="UP000504632">
    <property type="component" value="Chromosome 5"/>
</dbReference>
<feature type="compositionally biased region" description="Polar residues" evidence="3">
    <location>
        <begin position="371"/>
        <end position="386"/>
    </location>
</feature>
<dbReference type="AlphaFoldDB" id="A0A6J2VIX8"/>
<feature type="domain" description="EH" evidence="4">
    <location>
        <begin position="128"/>
        <end position="216"/>
    </location>
</feature>
<feature type="region of interest" description="Disordered" evidence="3">
    <location>
        <begin position="613"/>
        <end position="800"/>
    </location>
</feature>
<name>A0A6J2VIX8_CHACN</name>
<feature type="compositionally biased region" description="Pro residues" evidence="3">
    <location>
        <begin position="728"/>
        <end position="746"/>
    </location>
</feature>
<evidence type="ECO:0000259" key="5">
    <source>
        <dbReference type="PROSITE" id="PS50222"/>
    </source>
</evidence>
<dbReference type="InParanoid" id="A0A6J2VIX8"/>
<dbReference type="RefSeq" id="XP_030631211.1">
    <property type="nucleotide sequence ID" value="XM_030775351.1"/>
</dbReference>
<dbReference type="SUPFAM" id="SSF47473">
    <property type="entry name" value="EF-hand"/>
    <property type="match status" value="3"/>
</dbReference>
<feature type="compositionally biased region" description="Basic and acidic residues" evidence="3">
    <location>
        <begin position="416"/>
        <end position="440"/>
    </location>
</feature>
<feature type="domain" description="EF-hand" evidence="5">
    <location>
        <begin position="160"/>
        <end position="195"/>
    </location>
</feature>
<organism evidence="6 7">
    <name type="scientific">Chanos chanos</name>
    <name type="common">Milkfish</name>
    <name type="synonym">Mugil chanos</name>
    <dbReference type="NCBI Taxonomy" id="29144"/>
    <lineage>
        <taxon>Eukaryota</taxon>
        <taxon>Metazoa</taxon>
        <taxon>Chordata</taxon>
        <taxon>Craniata</taxon>
        <taxon>Vertebrata</taxon>
        <taxon>Euteleostomi</taxon>
        <taxon>Actinopterygii</taxon>
        <taxon>Neopterygii</taxon>
        <taxon>Teleostei</taxon>
        <taxon>Ostariophysi</taxon>
        <taxon>Gonorynchiformes</taxon>
        <taxon>Chanidae</taxon>
        <taxon>Chanos</taxon>
    </lineage>
</organism>
<dbReference type="SMART" id="SM00726">
    <property type="entry name" value="UIM"/>
    <property type="match status" value="2"/>
</dbReference>
<dbReference type="InterPro" id="IPR003903">
    <property type="entry name" value="UIM_dom"/>
</dbReference>
<protein>
    <submittedName>
        <fullName evidence="7">Epidermal growth factor receptor substrate 15-like 1</fullName>
    </submittedName>
</protein>
<dbReference type="InterPro" id="IPR011992">
    <property type="entry name" value="EF-hand-dom_pair"/>
</dbReference>
<dbReference type="GeneID" id="115812833"/>
<feature type="region of interest" description="Disordered" evidence="3">
    <location>
        <begin position="355"/>
        <end position="391"/>
    </location>
</feature>
<dbReference type="PROSITE" id="PS50031">
    <property type="entry name" value="EH"/>
    <property type="match status" value="3"/>
</dbReference>
<feature type="compositionally biased region" description="Basic and acidic residues" evidence="3">
    <location>
        <begin position="642"/>
        <end position="654"/>
    </location>
</feature>